<dbReference type="RefSeq" id="XP_012195797.1">
    <property type="nucleotide sequence ID" value="XM_012340407.1"/>
</dbReference>
<accession>A0A067CUT5</accession>
<dbReference type="InterPro" id="IPR030564">
    <property type="entry name" value="Myotubularin"/>
</dbReference>
<protein>
    <recommendedName>
        <fullName evidence="2">phosphatidylinositol-3,5-bisphosphate 3-phosphatase</fullName>
        <ecNumber evidence="2">3.1.3.95</ecNumber>
    </recommendedName>
    <alternativeName>
        <fullName evidence="8">Phosphatidylinositol-3,5-bisphosphate 3-phosphatase</fullName>
    </alternativeName>
</protein>
<feature type="region of interest" description="Disordered" evidence="13">
    <location>
        <begin position="838"/>
        <end position="862"/>
    </location>
</feature>
<keyword evidence="6" id="KW-0862">Zinc</keyword>
<dbReference type="InterPro" id="IPR003595">
    <property type="entry name" value="Tyr_Pase_cat"/>
</dbReference>
<keyword evidence="4 11" id="KW-0863">Zinc-finger</keyword>
<dbReference type="InterPro" id="IPR029021">
    <property type="entry name" value="Prot-tyrosine_phosphatase-like"/>
</dbReference>
<dbReference type="GO" id="GO:0005737">
    <property type="term" value="C:cytoplasm"/>
    <property type="evidence" value="ECO:0007669"/>
    <property type="project" value="UniProtKB-ARBA"/>
</dbReference>
<dbReference type="SMART" id="SM00404">
    <property type="entry name" value="PTPc_motif"/>
    <property type="match status" value="1"/>
</dbReference>
<dbReference type="SMART" id="SM00064">
    <property type="entry name" value="FYVE"/>
    <property type="match status" value="1"/>
</dbReference>
<sequence>MLLTILTGEGLAAGDSDGFSDPFVRVLYEGKEVARTSHCKKTLNPEWNAQILLPLSESWDLAVAFIECEVWDKDELATKDFLASCRICLSVIQDTPEPTIVKCKLVKGPLPLGYVLVQLALADDERVLLNKARRADARDVFPPHNARFQHLYAPIPRKWHPLHESVLPSNEKILYVVEEVALTFHVTEMNQGVLALMVLSTFRLWFIPYHPVQGLSHEDVHTIPIGKIYKASLSQSKRNQSTVHGLLIENMDAAYYHVSLSASARYGEGDKDMEVKRIKTLSQIVTEIEWLQAENNFCAFTDLNHSILSHDADGVACPMSPRQHLLSDSTQRSSYSADVRGTMLSPTGSVISGRRRIRYVPSVEFGRIGATGHPAWRETELNASYELCPTYPSTLFVPTSMSDDALTEAAKFRSKRRLPVLTWLHPRTGAPLCRSSQPKSGVLRMNNKEDRELMWAIRDAAYAPTDDLGRPKASAVVHIVDARPEINAKSNALAGKGHESAKHYDRDGVASIAFMGIDNIHVVRTSFNVLSQALYQVDDTTFFSTLQKAGIVSIYQDHAWLEHITSILQGATEVASHLERGDAVLVHCSDGWDRTSQLSALAQIMLDPYYRTLEGFAILVEKDWCSFGHMFAKRCAFPTSDDTSPVFLQFLDAVYQLTLQFPTHFQFNEVFLATVADAVYTSWFGTFQKNSEKERRAFLDTVATVSVWDAVRASTESYLNPLFNSERHDPMIPVSKVRLMQLWTSQYQKAISHMRLQQREMEMLAMIRTQDHQLSRLTGMLSSEQAMSLRILQLRNEIQQLHRLISISKDIPESISLPGNPTAKTSILLRRVSSALSPTAASGNTVPLTSSSSSSSSVSFEVPTGRARSNSLKKRHSFANLLGKAPSTISDSGISSLKSEMQELERQLDDLQLLARSMDDAAHRRMQTLRFETFNTPCEIVSVNDDAELMVSPMVLSPPLSVTNRATMTSAHLVNTSSNTTRRVALLAMTDFGTHRSLSGVNGRNARAASSPAFANSPSVMARPTITSFNSQPVWELDSDAAACKRCKKKFIAVYRSRHHCRCCGYVFCGRCTNQRMQLPEFGYYEMVRVCRLCYTTGSDP</sequence>
<dbReference type="InterPro" id="IPR000387">
    <property type="entry name" value="Tyr_Pase_dom"/>
</dbReference>
<feature type="compositionally biased region" description="Polar residues" evidence="13">
    <location>
        <begin position="838"/>
        <end position="849"/>
    </location>
</feature>
<dbReference type="PANTHER" id="PTHR10807:SF128">
    <property type="entry name" value="PHOSPHATIDYLINOSITOL-3,5-BISPHOSPHATE 3-PHOSPHATASE"/>
    <property type="match status" value="1"/>
</dbReference>
<evidence type="ECO:0000256" key="7">
    <source>
        <dbReference type="ARBA" id="ARBA00023136"/>
    </source>
</evidence>
<feature type="domain" description="Tyrosine specific protein phosphatases" evidence="15">
    <location>
        <begin position="565"/>
        <end position="601"/>
    </location>
</feature>
<organism evidence="18 19">
    <name type="scientific">Saprolegnia parasitica (strain CBS 223.65)</name>
    <dbReference type="NCBI Taxonomy" id="695850"/>
    <lineage>
        <taxon>Eukaryota</taxon>
        <taxon>Sar</taxon>
        <taxon>Stramenopiles</taxon>
        <taxon>Oomycota</taxon>
        <taxon>Saprolegniomycetes</taxon>
        <taxon>Saprolegniales</taxon>
        <taxon>Saprolegniaceae</taxon>
        <taxon>Saprolegnia</taxon>
    </lineage>
</organism>
<dbReference type="GO" id="GO:0052629">
    <property type="term" value="F:phosphatidylinositol-3,5-bisphosphate 3-phosphatase activity"/>
    <property type="evidence" value="ECO:0007669"/>
    <property type="project" value="UniProtKB-EC"/>
</dbReference>
<dbReference type="Gene3D" id="3.30.40.10">
    <property type="entry name" value="Zinc/RING finger domain, C3HC4 (zinc finger)"/>
    <property type="match status" value="1"/>
</dbReference>
<evidence type="ECO:0000256" key="6">
    <source>
        <dbReference type="ARBA" id="ARBA00022833"/>
    </source>
</evidence>
<feature type="binding site" evidence="10">
    <location>
        <begin position="588"/>
        <end position="594"/>
    </location>
    <ligand>
        <name>substrate</name>
    </ligand>
</feature>
<dbReference type="InterPro" id="IPR000008">
    <property type="entry name" value="C2_dom"/>
</dbReference>
<keyword evidence="7" id="KW-0472">Membrane</keyword>
<dbReference type="InterPro" id="IPR017455">
    <property type="entry name" value="Znf_FYVE-rel"/>
</dbReference>
<gene>
    <name evidence="18" type="ORF">SPRG_01841</name>
</gene>
<dbReference type="GO" id="GO:0012505">
    <property type="term" value="C:endomembrane system"/>
    <property type="evidence" value="ECO:0007669"/>
    <property type="project" value="UniProtKB-SubCell"/>
</dbReference>
<dbReference type="CDD" id="cd00030">
    <property type="entry name" value="C2"/>
    <property type="match status" value="1"/>
</dbReference>
<feature type="domain" description="C2" evidence="14">
    <location>
        <begin position="1"/>
        <end position="102"/>
    </location>
</feature>
<dbReference type="PROSITE" id="PS50178">
    <property type="entry name" value="ZF_FYVE"/>
    <property type="match status" value="1"/>
</dbReference>
<dbReference type="EC" id="3.1.3.95" evidence="2"/>
<dbReference type="SUPFAM" id="SSF52799">
    <property type="entry name" value="(Phosphotyrosine protein) phosphatases II"/>
    <property type="match status" value="1"/>
</dbReference>
<name>A0A067CUT5_SAPPC</name>
<dbReference type="SMART" id="SM00239">
    <property type="entry name" value="C2"/>
    <property type="match status" value="1"/>
</dbReference>
<evidence type="ECO:0000256" key="11">
    <source>
        <dbReference type="PROSITE-ProRule" id="PRU00091"/>
    </source>
</evidence>
<dbReference type="PROSITE" id="PS50056">
    <property type="entry name" value="TYR_PHOSPHATASE_2"/>
    <property type="match status" value="1"/>
</dbReference>
<evidence type="ECO:0000256" key="9">
    <source>
        <dbReference type="PIRSR" id="PIRSR630564-1"/>
    </source>
</evidence>
<dbReference type="VEuPathDB" id="FungiDB:SPRG_01841"/>
<dbReference type="Proteomes" id="UP000030745">
    <property type="component" value="Unassembled WGS sequence"/>
</dbReference>
<dbReference type="AlphaFoldDB" id="A0A067CUT5"/>
<dbReference type="SUPFAM" id="SSF49562">
    <property type="entry name" value="C2 domain (Calcium/lipid-binding domain, CaLB)"/>
    <property type="match status" value="1"/>
</dbReference>
<keyword evidence="19" id="KW-1185">Reference proteome</keyword>
<evidence type="ECO:0000313" key="18">
    <source>
        <dbReference type="EMBL" id="KDO33025.1"/>
    </source>
</evidence>
<evidence type="ECO:0000259" key="15">
    <source>
        <dbReference type="PROSITE" id="PS50056"/>
    </source>
</evidence>
<feature type="binding site" evidence="10">
    <location>
        <begin position="519"/>
        <end position="520"/>
    </location>
    <ligand>
        <name>substrate</name>
    </ligand>
</feature>
<dbReference type="Gene3D" id="2.60.40.150">
    <property type="entry name" value="C2 domain"/>
    <property type="match status" value="1"/>
</dbReference>
<keyword evidence="3" id="KW-0479">Metal-binding</keyword>
<dbReference type="KEGG" id="spar:SPRG_01841"/>
<evidence type="ECO:0000256" key="12">
    <source>
        <dbReference type="SAM" id="Coils"/>
    </source>
</evidence>
<feature type="domain" description="Myotubularin phosphatase" evidence="17">
    <location>
        <begin position="355"/>
        <end position="747"/>
    </location>
</feature>
<evidence type="ECO:0000256" key="3">
    <source>
        <dbReference type="ARBA" id="ARBA00022723"/>
    </source>
</evidence>
<evidence type="ECO:0000256" key="2">
    <source>
        <dbReference type="ARBA" id="ARBA00012903"/>
    </source>
</evidence>
<evidence type="ECO:0000256" key="1">
    <source>
        <dbReference type="ARBA" id="ARBA00004184"/>
    </source>
</evidence>
<dbReference type="PROSITE" id="PS00383">
    <property type="entry name" value="TYR_PHOSPHATASE_1"/>
    <property type="match status" value="1"/>
</dbReference>
<evidence type="ECO:0000256" key="5">
    <source>
        <dbReference type="ARBA" id="ARBA00022801"/>
    </source>
</evidence>
<proteinExistence type="predicted"/>
<dbReference type="InterPro" id="IPR000306">
    <property type="entry name" value="Znf_FYVE"/>
</dbReference>
<evidence type="ECO:0000256" key="8">
    <source>
        <dbReference type="ARBA" id="ARBA00032571"/>
    </source>
</evidence>
<dbReference type="OMA" id="HCRCCGY"/>
<dbReference type="EMBL" id="KK583193">
    <property type="protein sequence ID" value="KDO33025.1"/>
    <property type="molecule type" value="Genomic_DNA"/>
</dbReference>
<evidence type="ECO:0000259" key="17">
    <source>
        <dbReference type="PROSITE" id="PS51339"/>
    </source>
</evidence>
<feature type="coiled-coil region" evidence="12">
    <location>
        <begin position="894"/>
        <end position="921"/>
    </location>
</feature>
<dbReference type="PANTHER" id="PTHR10807">
    <property type="entry name" value="MYOTUBULARIN-RELATED"/>
    <property type="match status" value="1"/>
</dbReference>
<dbReference type="Pfam" id="PF06602">
    <property type="entry name" value="Myotub-related"/>
    <property type="match status" value="1"/>
</dbReference>
<feature type="active site" description="Phosphocysteine intermediate" evidence="9">
    <location>
        <position position="588"/>
    </location>
</feature>
<evidence type="ECO:0000259" key="16">
    <source>
        <dbReference type="PROSITE" id="PS50178"/>
    </source>
</evidence>
<dbReference type="InterPro" id="IPR016130">
    <property type="entry name" value="Tyr_Pase_AS"/>
</dbReference>
<evidence type="ECO:0000313" key="19">
    <source>
        <dbReference type="Proteomes" id="UP000030745"/>
    </source>
</evidence>
<dbReference type="InterPro" id="IPR035892">
    <property type="entry name" value="C2_domain_sf"/>
</dbReference>
<evidence type="ECO:0000259" key="14">
    <source>
        <dbReference type="PROSITE" id="PS50004"/>
    </source>
</evidence>
<reference evidence="18 19" key="1">
    <citation type="journal article" date="2013" name="PLoS Genet.">
        <title>Distinctive expansion of potential virulence genes in the genome of the oomycete fish pathogen Saprolegnia parasitica.</title>
        <authorList>
            <person name="Jiang R.H."/>
            <person name="de Bruijn I."/>
            <person name="Haas B.J."/>
            <person name="Belmonte R."/>
            <person name="Lobach L."/>
            <person name="Christie J."/>
            <person name="van den Ackerveken G."/>
            <person name="Bottin A."/>
            <person name="Bulone V."/>
            <person name="Diaz-Moreno S.M."/>
            <person name="Dumas B."/>
            <person name="Fan L."/>
            <person name="Gaulin E."/>
            <person name="Govers F."/>
            <person name="Grenville-Briggs L.J."/>
            <person name="Horner N.R."/>
            <person name="Levin J.Z."/>
            <person name="Mammella M."/>
            <person name="Meijer H.J."/>
            <person name="Morris P."/>
            <person name="Nusbaum C."/>
            <person name="Oome S."/>
            <person name="Phillips A.J."/>
            <person name="van Rooyen D."/>
            <person name="Rzeszutek E."/>
            <person name="Saraiva M."/>
            <person name="Secombes C.J."/>
            <person name="Seidl M.F."/>
            <person name="Snel B."/>
            <person name="Stassen J.H."/>
            <person name="Sykes S."/>
            <person name="Tripathy S."/>
            <person name="van den Berg H."/>
            <person name="Vega-Arreguin J.C."/>
            <person name="Wawra S."/>
            <person name="Young S.K."/>
            <person name="Zeng Q."/>
            <person name="Dieguez-Uribeondo J."/>
            <person name="Russ C."/>
            <person name="Tyler B.M."/>
            <person name="van West P."/>
        </authorList>
    </citation>
    <scope>NUCLEOTIDE SEQUENCE [LARGE SCALE GENOMIC DNA]</scope>
    <source>
        <strain evidence="18 19">CBS 223.65</strain>
    </source>
</reference>
<dbReference type="Pfam" id="PF00168">
    <property type="entry name" value="C2"/>
    <property type="match status" value="1"/>
</dbReference>
<evidence type="ECO:0000256" key="4">
    <source>
        <dbReference type="ARBA" id="ARBA00022771"/>
    </source>
</evidence>
<dbReference type="PROSITE" id="PS50004">
    <property type="entry name" value="C2"/>
    <property type="match status" value="1"/>
</dbReference>
<feature type="compositionally biased region" description="Low complexity" evidence="13">
    <location>
        <begin position="850"/>
        <end position="859"/>
    </location>
</feature>
<dbReference type="STRING" id="695850.A0A067CUT5"/>
<dbReference type="GeneID" id="24124419"/>
<keyword evidence="12" id="KW-0175">Coiled coil</keyword>
<dbReference type="OrthoDB" id="271628at2759"/>
<dbReference type="GO" id="GO:0008270">
    <property type="term" value="F:zinc ion binding"/>
    <property type="evidence" value="ECO:0007669"/>
    <property type="project" value="UniProtKB-KW"/>
</dbReference>
<feature type="domain" description="FYVE-type" evidence="16">
    <location>
        <begin position="1038"/>
        <end position="1099"/>
    </location>
</feature>
<comment type="subcellular location">
    <subcellularLocation>
        <location evidence="1">Endomembrane system</location>
        <topology evidence="1">Peripheral membrane protein</topology>
    </subcellularLocation>
</comment>
<dbReference type="Pfam" id="PF01363">
    <property type="entry name" value="FYVE"/>
    <property type="match status" value="1"/>
</dbReference>
<keyword evidence="5" id="KW-0378">Hydrolase</keyword>
<evidence type="ECO:0000256" key="10">
    <source>
        <dbReference type="PIRSR" id="PIRSR630564-2"/>
    </source>
</evidence>
<evidence type="ECO:0000256" key="13">
    <source>
        <dbReference type="SAM" id="MobiDB-lite"/>
    </source>
</evidence>
<dbReference type="SUPFAM" id="SSF57903">
    <property type="entry name" value="FYVE/PHD zinc finger"/>
    <property type="match status" value="1"/>
</dbReference>
<dbReference type="InterPro" id="IPR013083">
    <property type="entry name" value="Znf_RING/FYVE/PHD"/>
</dbReference>
<dbReference type="InterPro" id="IPR011011">
    <property type="entry name" value="Znf_FYVE_PHD"/>
</dbReference>
<dbReference type="InterPro" id="IPR010569">
    <property type="entry name" value="Myotubularin-like_Pase_dom"/>
</dbReference>
<dbReference type="PROSITE" id="PS51339">
    <property type="entry name" value="PPASE_MYOTUBULARIN"/>
    <property type="match status" value="1"/>
</dbReference>